<protein>
    <submittedName>
        <fullName evidence="3">Putative tick kunitz 43</fullName>
    </submittedName>
</protein>
<feature type="domain" description="BPTI/Kunitz inhibitor" evidence="2">
    <location>
        <begin position="25"/>
        <end position="75"/>
    </location>
</feature>
<dbReference type="PROSITE" id="PS50279">
    <property type="entry name" value="BPTI_KUNITZ_2"/>
    <property type="match status" value="1"/>
</dbReference>
<evidence type="ECO:0000313" key="3">
    <source>
        <dbReference type="EMBL" id="JAB71701.1"/>
    </source>
</evidence>
<dbReference type="Pfam" id="PF00014">
    <property type="entry name" value="Kunitz_BPTI"/>
    <property type="match status" value="1"/>
</dbReference>
<reference evidence="3" key="1">
    <citation type="journal article" date="2015" name="Sci. Rep.">
        <title>Tissue- and time-dependent transcription in Ixodes ricinus salivary glands and midguts when blood feeding on the vertebrate host.</title>
        <authorList>
            <person name="Kotsyfakis M."/>
            <person name="Schwarz A."/>
            <person name="Erhart J."/>
            <person name="Ribeiro J.M."/>
        </authorList>
    </citation>
    <scope>NUCLEOTIDE SEQUENCE</scope>
    <source>
        <tissue evidence="3">Salivary gland and midgut</tissue>
    </source>
</reference>
<evidence type="ECO:0000259" key="2">
    <source>
        <dbReference type="PROSITE" id="PS50279"/>
    </source>
</evidence>
<sequence>MKATIAVTCFLSAVAVIFALTEQECREPRPSTMCTGGVVTDQYYFSNHTNRCEHEVGCGTGKNNFLTEEECRVACPYGTIKLRRSDLQATGRQQDAKRH</sequence>
<organism evidence="3">
    <name type="scientific">Ixodes ricinus</name>
    <name type="common">Common tick</name>
    <name type="synonym">Acarus ricinus</name>
    <dbReference type="NCBI Taxonomy" id="34613"/>
    <lineage>
        <taxon>Eukaryota</taxon>
        <taxon>Metazoa</taxon>
        <taxon>Ecdysozoa</taxon>
        <taxon>Arthropoda</taxon>
        <taxon>Chelicerata</taxon>
        <taxon>Arachnida</taxon>
        <taxon>Acari</taxon>
        <taxon>Parasitiformes</taxon>
        <taxon>Ixodida</taxon>
        <taxon>Ixodoidea</taxon>
        <taxon>Ixodidae</taxon>
        <taxon>Ixodinae</taxon>
        <taxon>Ixodes</taxon>
    </lineage>
</organism>
<proteinExistence type="evidence at transcript level"/>
<dbReference type="GO" id="GO:0004867">
    <property type="term" value="F:serine-type endopeptidase inhibitor activity"/>
    <property type="evidence" value="ECO:0007669"/>
    <property type="project" value="InterPro"/>
</dbReference>
<name>V5ID07_IXORI</name>
<evidence type="ECO:0000256" key="1">
    <source>
        <dbReference type="SAM" id="SignalP"/>
    </source>
</evidence>
<dbReference type="SMART" id="SM00131">
    <property type="entry name" value="KU"/>
    <property type="match status" value="1"/>
</dbReference>
<feature type="chain" id="PRO_5004737058" evidence="1">
    <location>
        <begin position="20"/>
        <end position="99"/>
    </location>
</feature>
<dbReference type="InterPro" id="IPR002223">
    <property type="entry name" value="Kunitz_BPTI"/>
</dbReference>
<accession>V5ID07</accession>
<keyword evidence="1" id="KW-0732">Signal</keyword>
<dbReference type="AlphaFoldDB" id="V5ID07"/>
<dbReference type="EMBL" id="GANP01012767">
    <property type="protein sequence ID" value="JAB71701.1"/>
    <property type="molecule type" value="mRNA"/>
</dbReference>
<dbReference type="Gene3D" id="4.10.410.10">
    <property type="entry name" value="Pancreatic trypsin inhibitor Kunitz domain"/>
    <property type="match status" value="1"/>
</dbReference>
<dbReference type="InterPro" id="IPR036880">
    <property type="entry name" value="Kunitz_BPTI_sf"/>
</dbReference>
<dbReference type="SUPFAM" id="SSF57362">
    <property type="entry name" value="BPTI-like"/>
    <property type="match status" value="1"/>
</dbReference>
<feature type="signal peptide" evidence="1">
    <location>
        <begin position="1"/>
        <end position="19"/>
    </location>
</feature>
<dbReference type="CDD" id="cd00109">
    <property type="entry name" value="Kunitz-type"/>
    <property type="match status" value="1"/>
</dbReference>